<protein>
    <recommendedName>
        <fullName evidence="4">Transmembrane protein</fullName>
    </recommendedName>
</protein>
<comment type="caution">
    <text evidence="2">The sequence shown here is derived from an EMBL/GenBank/DDBJ whole genome shotgun (WGS) entry which is preliminary data.</text>
</comment>
<keyword evidence="1" id="KW-0472">Membrane</keyword>
<accession>A0A3M7RCV8</accession>
<evidence type="ECO:0000313" key="2">
    <source>
        <dbReference type="EMBL" id="RNA21347.1"/>
    </source>
</evidence>
<feature type="transmembrane region" description="Helical" evidence="1">
    <location>
        <begin position="43"/>
        <end position="65"/>
    </location>
</feature>
<evidence type="ECO:0008006" key="4">
    <source>
        <dbReference type="Google" id="ProtNLM"/>
    </source>
</evidence>
<sequence length="84" mass="9120">MDIKVINLNLPSIILANSHVQPIASKTSLLSIPSKIDSFLDPFFSSFILISVSFCVIVVLTSVDIDESIESFGLRSTMSQDSVS</sequence>
<reference evidence="2 3" key="1">
    <citation type="journal article" date="2018" name="Sci. Rep.">
        <title>Genomic signatures of local adaptation to the degree of environmental predictability in rotifers.</title>
        <authorList>
            <person name="Franch-Gras L."/>
            <person name="Hahn C."/>
            <person name="Garcia-Roger E.M."/>
            <person name="Carmona M.J."/>
            <person name="Serra M."/>
            <person name="Gomez A."/>
        </authorList>
    </citation>
    <scope>NUCLEOTIDE SEQUENCE [LARGE SCALE GENOMIC DNA]</scope>
    <source>
        <strain evidence="2">HYR1</strain>
    </source>
</reference>
<dbReference type="AlphaFoldDB" id="A0A3M7RCV8"/>
<keyword evidence="1" id="KW-1133">Transmembrane helix</keyword>
<evidence type="ECO:0000256" key="1">
    <source>
        <dbReference type="SAM" id="Phobius"/>
    </source>
</evidence>
<proteinExistence type="predicted"/>
<gene>
    <name evidence="2" type="ORF">BpHYR1_048956</name>
</gene>
<evidence type="ECO:0000313" key="3">
    <source>
        <dbReference type="Proteomes" id="UP000276133"/>
    </source>
</evidence>
<keyword evidence="1" id="KW-0812">Transmembrane</keyword>
<dbReference type="EMBL" id="REGN01003689">
    <property type="protein sequence ID" value="RNA21347.1"/>
    <property type="molecule type" value="Genomic_DNA"/>
</dbReference>
<organism evidence="2 3">
    <name type="scientific">Brachionus plicatilis</name>
    <name type="common">Marine rotifer</name>
    <name type="synonym">Brachionus muelleri</name>
    <dbReference type="NCBI Taxonomy" id="10195"/>
    <lineage>
        <taxon>Eukaryota</taxon>
        <taxon>Metazoa</taxon>
        <taxon>Spiralia</taxon>
        <taxon>Gnathifera</taxon>
        <taxon>Rotifera</taxon>
        <taxon>Eurotatoria</taxon>
        <taxon>Monogononta</taxon>
        <taxon>Pseudotrocha</taxon>
        <taxon>Ploima</taxon>
        <taxon>Brachionidae</taxon>
        <taxon>Brachionus</taxon>
    </lineage>
</organism>
<name>A0A3M7RCV8_BRAPC</name>
<dbReference type="Proteomes" id="UP000276133">
    <property type="component" value="Unassembled WGS sequence"/>
</dbReference>
<keyword evidence="3" id="KW-1185">Reference proteome</keyword>